<gene>
    <name evidence="1" type="ORF">CM19_05605</name>
</gene>
<dbReference type="EMBL" id="JFZT01000039">
    <property type="protein sequence ID" value="EZQ06848.1"/>
    <property type="molecule type" value="Genomic_DNA"/>
</dbReference>
<keyword evidence="2" id="KW-1185">Reference proteome</keyword>
<dbReference type="SUPFAM" id="SSF51905">
    <property type="entry name" value="FAD/NAD(P)-binding domain"/>
    <property type="match status" value="1"/>
</dbReference>
<dbReference type="Proteomes" id="UP000024332">
    <property type="component" value="Unassembled WGS sequence"/>
</dbReference>
<dbReference type="InterPro" id="IPR050407">
    <property type="entry name" value="Geranylgeranyl_reductase"/>
</dbReference>
<dbReference type="AlphaFoldDB" id="A0A031LMK8"/>
<name>A0A031LMK8_9CREN</name>
<comment type="caution">
    <text evidence="1">The sequence shown here is derived from an EMBL/GenBank/DDBJ whole genome shotgun (WGS) entry which is preliminary data.</text>
</comment>
<sequence>MAKIAVVGGGVSGSLFALIMQNKGHDVTLYDIKDNYFKPCGDVVPNVYSPPFPWSVKFRIKNFAFYLDGKRVYDVSYRTTKWISIDKSGWINSMRREIKNQVIGNVKPGNDYDYVIDAKGPYDMDRDVVYTTRAMIRVEDFNDEAILEFDSRYTGFYWIFPDSENVYNVGAGFLENKNSKALLMDYLAKKFRSFSLEDVRGAPISIGKAGNKSWRIGESRGLVFPMSGEGIRPSSISAEIAAKAIDREKDFNSYMSKNLETIERRIEIQRTLLNIYVRTKLPLRRMLFNTFFKNDILIDSFLEDKLDINGISESLRLIKDGGIIR</sequence>
<dbReference type="Gene3D" id="3.50.50.60">
    <property type="entry name" value="FAD/NAD(P)-binding domain"/>
    <property type="match status" value="2"/>
</dbReference>
<dbReference type="InterPro" id="IPR036188">
    <property type="entry name" value="FAD/NAD-bd_sf"/>
</dbReference>
<evidence type="ECO:0000313" key="2">
    <source>
        <dbReference type="Proteomes" id="UP000024332"/>
    </source>
</evidence>
<evidence type="ECO:0000313" key="1">
    <source>
        <dbReference type="EMBL" id="EZQ06848.1"/>
    </source>
</evidence>
<organism evidence="1 2">
    <name type="scientific">Candidatus Acidianus copahuensis</name>
    <dbReference type="NCBI Taxonomy" id="1160895"/>
    <lineage>
        <taxon>Archaea</taxon>
        <taxon>Thermoproteota</taxon>
        <taxon>Thermoprotei</taxon>
        <taxon>Sulfolobales</taxon>
        <taxon>Sulfolobaceae</taxon>
        <taxon>Acidianus</taxon>
    </lineage>
</organism>
<reference evidence="1 2" key="1">
    <citation type="submission" date="2014-03" db="EMBL/GenBank/DDBJ databases">
        <title>Draft genome sequence of the novel thermoacidophilic archaea Acidianus copahuensis ALE1 strain, isolated from Copahue volcanic area in Neuquen Argentina.</title>
        <authorList>
            <person name="Urbieta M.S."/>
            <person name="Rascovan N."/>
            <person name="Castro C."/>
            <person name="Revale S."/>
            <person name="Giaveno M.A."/>
            <person name="Vazquez M.P."/>
            <person name="Donati E.R."/>
        </authorList>
    </citation>
    <scope>NUCLEOTIDE SEQUENCE [LARGE SCALE GENOMIC DNA]</scope>
    <source>
        <strain evidence="1 2">ALE1</strain>
    </source>
</reference>
<dbReference type="PANTHER" id="PTHR42685">
    <property type="entry name" value="GERANYLGERANYL DIPHOSPHATE REDUCTASE"/>
    <property type="match status" value="1"/>
</dbReference>
<dbReference type="RefSeq" id="WP_048099379.1">
    <property type="nucleotide sequence ID" value="NZ_JFZT01000039.1"/>
</dbReference>
<dbReference type="OrthoDB" id="46008at2157"/>
<accession>A0A031LMK8</accession>
<dbReference type="PANTHER" id="PTHR42685:SF20">
    <property type="entry name" value="HYDROGENASE, PUTATIVE-RELATED"/>
    <property type="match status" value="1"/>
</dbReference>
<protein>
    <submittedName>
        <fullName evidence="1">Dehydrogenase</fullName>
    </submittedName>
</protein>
<dbReference type="STRING" id="1160895.CM19_05605"/>
<proteinExistence type="predicted"/>